<evidence type="ECO:0000256" key="1">
    <source>
        <dbReference type="ARBA" id="ARBA00010134"/>
    </source>
</evidence>
<evidence type="ECO:0000313" key="3">
    <source>
        <dbReference type="EMBL" id="CBY33996.1"/>
    </source>
</evidence>
<dbReference type="PANTHER" id="PTHR22576:SF41">
    <property type="entry name" value="CASPASE 14, APOPTOSIS-RELATED CYSTEINE PEPTIDASE"/>
    <property type="match status" value="1"/>
</dbReference>
<dbReference type="InterPro" id="IPR029030">
    <property type="entry name" value="Caspase-like_dom_sf"/>
</dbReference>
<dbReference type="GO" id="GO:0006508">
    <property type="term" value="P:proteolysis"/>
    <property type="evidence" value="ECO:0007669"/>
    <property type="project" value="InterPro"/>
</dbReference>
<proteinExistence type="inferred from homology"/>
<evidence type="ECO:0000259" key="2">
    <source>
        <dbReference type="PROSITE" id="PS50207"/>
    </source>
</evidence>
<dbReference type="InterPro" id="IPR015917">
    <property type="entry name" value="Pept_C14A"/>
</dbReference>
<gene>
    <name evidence="3" type="ORF">GSOID_T00021973001</name>
</gene>
<organism evidence="3">
    <name type="scientific">Oikopleura dioica</name>
    <name type="common">Tunicate</name>
    <dbReference type="NCBI Taxonomy" id="34765"/>
    <lineage>
        <taxon>Eukaryota</taxon>
        <taxon>Metazoa</taxon>
        <taxon>Chordata</taxon>
        <taxon>Tunicata</taxon>
        <taxon>Appendicularia</taxon>
        <taxon>Copelata</taxon>
        <taxon>Oikopleuridae</taxon>
        <taxon>Oikopleura</taxon>
    </lineage>
</organism>
<feature type="domain" description="Caspase family p10" evidence="2">
    <location>
        <begin position="101"/>
        <end position="194"/>
    </location>
</feature>
<accession>E4YEQ9</accession>
<dbReference type="PRINTS" id="PR00376">
    <property type="entry name" value="IL1BCENZYME"/>
</dbReference>
<dbReference type="Pfam" id="PF00656">
    <property type="entry name" value="Peptidase_C14"/>
    <property type="match status" value="1"/>
</dbReference>
<dbReference type="SMART" id="SM00115">
    <property type="entry name" value="CASc"/>
    <property type="match status" value="1"/>
</dbReference>
<name>E4YEQ9_OIKDI</name>
<dbReference type="GO" id="GO:0004197">
    <property type="term" value="F:cysteine-type endopeptidase activity"/>
    <property type="evidence" value="ECO:0007669"/>
    <property type="project" value="InterPro"/>
</dbReference>
<dbReference type="SUPFAM" id="SSF52129">
    <property type="entry name" value="Caspase-like"/>
    <property type="match status" value="1"/>
</dbReference>
<dbReference type="Proteomes" id="UP000011014">
    <property type="component" value="Unassembled WGS sequence"/>
</dbReference>
<reference evidence="3" key="1">
    <citation type="journal article" date="2010" name="Science">
        <title>Plasticity of animal genome architecture unmasked by rapid evolution of a pelagic tunicate.</title>
        <authorList>
            <person name="Denoeud F."/>
            <person name="Henriet S."/>
            <person name="Mungpakdee S."/>
            <person name="Aury J.M."/>
            <person name="Da Silva C."/>
            <person name="Brinkmann H."/>
            <person name="Mikhaleva J."/>
            <person name="Olsen L.C."/>
            <person name="Jubin C."/>
            <person name="Canestro C."/>
            <person name="Bouquet J.M."/>
            <person name="Danks G."/>
            <person name="Poulain J."/>
            <person name="Campsteijn C."/>
            <person name="Adamski M."/>
            <person name="Cross I."/>
            <person name="Yadetie F."/>
            <person name="Muffato M."/>
            <person name="Louis A."/>
            <person name="Butcher S."/>
            <person name="Tsagkogeorga G."/>
            <person name="Konrad A."/>
            <person name="Singh S."/>
            <person name="Jensen M.F."/>
            <person name="Cong E.H."/>
            <person name="Eikeseth-Otteraa H."/>
            <person name="Noel B."/>
            <person name="Anthouard V."/>
            <person name="Porcel B.M."/>
            <person name="Kachouri-Lafond R."/>
            <person name="Nishino A."/>
            <person name="Ugolini M."/>
            <person name="Chourrout P."/>
            <person name="Nishida H."/>
            <person name="Aasland R."/>
            <person name="Huzurbazar S."/>
            <person name="Westhof E."/>
            <person name="Delsuc F."/>
            <person name="Lehrach H."/>
            <person name="Reinhardt R."/>
            <person name="Weissenbach J."/>
            <person name="Roy S.W."/>
            <person name="Artiguenave F."/>
            <person name="Postlethwait J.H."/>
            <person name="Manak J.R."/>
            <person name="Thompson E.M."/>
            <person name="Jaillon O."/>
            <person name="Du Pasquier L."/>
            <person name="Boudinot P."/>
            <person name="Liberles D.A."/>
            <person name="Volff J.N."/>
            <person name="Philippe H."/>
            <person name="Lenhard B."/>
            <person name="Roest Crollius H."/>
            <person name="Wincker P."/>
            <person name="Chourrout D."/>
        </authorList>
    </citation>
    <scope>NUCLEOTIDE SEQUENCE [LARGE SCALE GENOMIC DNA]</scope>
</reference>
<dbReference type="InterPro" id="IPR052039">
    <property type="entry name" value="Caspase-related_regulators"/>
</dbReference>
<dbReference type="PROSITE" id="PS50207">
    <property type="entry name" value="CASPASE_P10"/>
    <property type="match status" value="1"/>
</dbReference>
<dbReference type="EMBL" id="FN654465">
    <property type="protein sequence ID" value="CBY33996.1"/>
    <property type="molecule type" value="Genomic_DNA"/>
</dbReference>
<protein>
    <recommendedName>
        <fullName evidence="2">Caspase family p10 domain-containing protein</fullName>
    </recommendedName>
</protein>
<dbReference type="InterPro" id="IPR002138">
    <property type="entry name" value="Pept_C14_p10"/>
</dbReference>
<sequence>MFKNFYSICLKTSIFLCLILFTLFLNDFKSGSMNILDFINPMRKNRTLIGKPKVKKFISSCDLFNFSQLFFVQACRGHDYMEGWRGRAGAQVTQEAKPFRTPRTWPVDADVLVHYATTEGHLSWRSPTKGSWFISTLCDCLRYVYSEEIHQTLIRVNATVAQDFVSITSNMKSDRKKEMPQIQSQLTKLLYLKPLLSE</sequence>
<comment type="similarity">
    <text evidence="1">Belongs to the peptidase C14A family.</text>
</comment>
<dbReference type="InterPro" id="IPR011600">
    <property type="entry name" value="Pept_C14_caspase"/>
</dbReference>
<dbReference type="Gene3D" id="3.40.50.1460">
    <property type="match status" value="1"/>
</dbReference>
<dbReference type="PANTHER" id="PTHR22576">
    <property type="entry name" value="MUCOSA ASSOCIATED LYMPHOID TISSUE LYMPHOMA TRANSLOCATION PROTEIN 1/PARACASPASE"/>
    <property type="match status" value="1"/>
</dbReference>
<dbReference type="AlphaFoldDB" id="E4YEQ9"/>